<dbReference type="Proteomes" id="UP001623559">
    <property type="component" value="Unassembled WGS sequence"/>
</dbReference>
<name>A0ABW8SWC0_9BACT</name>
<organism evidence="2 3">
    <name type="scientific">Aquirufa novilacunae</name>
    <dbReference type="NCBI Taxonomy" id="3139305"/>
    <lineage>
        <taxon>Bacteria</taxon>
        <taxon>Pseudomonadati</taxon>
        <taxon>Bacteroidota</taxon>
        <taxon>Cytophagia</taxon>
        <taxon>Cytophagales</taxon>
        <taxon>Flectobacillaceae</taxon>
        <taxon>Aquirufa</taxon>
    </lineage>
</organism>
<proteinExistence type="predicted"/>
<accession>A0ABW8SWC0</accession>
<evidence type="ECO:0000313" key="2">
    <source>
        <dbReference type="EMBL" id="MFL0205283.1"/>
    </source>
</evidence>
<dbReference type="RefSeq" id="WP_406776885.1">
    <property type="nucleotide sequence ID" value="NZ_JBEWZG010000001.1"/>
</dbReference>
<comment type="caution">
    <text evidence="2">The sequence shown here is derived from an EMBL/GenBank/DDBJ whole genome shotgun (WGS) entry which is preliminary data.</text>
</comment>
<evidence type="ECO:0000259" key="1">
    <source>
        <dbReference type="Pfam" id="PF19783"/>
    </source>
</evidence>
<dbReference type="Pfam" id="PF19783">
    <property type="entry name" value="DUF6268"/>
    <property type="match status" value="1"/>
</dbReference>
<protein>
    <submittedName>
        <fullName evidence="2">DUF6268 family outer membrane beta-barrel protein</fullName>
    </submittedName>
</protein>
<gene>
    <name evidence="2" type="ORF">V7S74_00860</name>
</gene>
<feature type="domain" description="DUF6268" evidence="1">
    <location>
        <begin position="101"/>
        <end position="305"/>
    </location>
</feature>
<dbReference type="EMBL" id="JBEWZG010000001">
    <property type="protein sequence ID" value="MFL0205283.1"/>
    <property type="molecule type" value="Genomic_DNA"/>
</dbReference>
<sequence length="340" mass="39082">MKIHLTIIFTCLSFFSFSQTDSTDILEDYSNYGEPEGVKRYTTPKVLNQTPQKIISLGYDYTGEFHMPDIRIAENITQLDDRHVNQVNVFRAQLNIPVVATNKIIWQLGANYWGSQFQVENANSNSFTKLLNQTSLISAGINTSIFKPLNETNFLIFQASADVNGLFTENAKVTSNALTFSATAIYGWKKSEKNMIGTGIARSYRAGRMMYFPVLFWNKTFNDKWGMELLLPAKGHIRYNINTSNMIQAGFELEGNQFSMPIPSTQRDLFYIQRGELKPRIMWDKKITGFLWFSAQVGLRYNYRFDVMNTYDGKENNERYFTSKLGNPLYFNISLNLVSP</sequence>
<reference evidence="2 3" key="1">
    <citation type="submission" date="2024-07" db="EMBL/GenBank/DDBJ databases">
        <authorList>
            <person name="Pitt A."/>
            <person name="Hahn M.W."/>
        </authorList>
    </citation>
    <scope>NUCLEOTIDE SEQUENCE [LARGE SCALE GENOMIC DNA]</scope>
    <source>
        <strain evidence="2 3">2-AUSEE-184A6</strain>
    </source>
</reference>
<evidence type="ECO:0000313" key="3">
    <source>
        <dbReference type="Proteomes" id="UP001623559"/>
    </source>
</evidence>
<dbReference type="InterPro" id="IPR046235">
    <property type="entry name" value="DUF6268"/>
</dbReference>